<evidence type="ECO:0000256" key="1">
    <source>
        <dbReference type="ARBA" id="ARBA00022679"/>
    </source>
</evidence>
<dbReference type="KEGG" id="arac:E0W69_017685"/>
<dbReference type="Proteomes" id="UP000292424">
    <property type="component" value="Chromosome"/>
</dbReference>
<evidence type="ECO:0000313" key="4">
    <source>
        <dbReference type="EMBL" id="QES90406.1"/>
    </source>
</evidence>
<sequence>MQIIRTDSTHPDFLQLVKSLDADLAIRDGAEHAFYAQFNKVDLIKNVVVLYENEQPVACGAIKEYAPQIFEIKRMFTDPTFRGKGLAGQILNELANWAKELSAEKLILETGLKQPEAIRLYEKNGFQRIPNFGQYVGVSNSVCFEKILL</sequence>
<organism evidence="4 5">
    <name type="scientific">Rhizosphaericola mali</name>
    <dbReference type="NCBI Taxonomy" id="2545455"/>
    <lineage>
        <taxon>Bacteria</taxon>
        <taxon>Pseudomonadati</taxon>
        <taxon>Bacteroidota</taxon>
        <taxon>Chitinophagia</taxon>
        <taxon>Chitinophagales</taxon>
        <taxon>Chitinophagaceae</taxon>
        <taxon>Rhizosphaericola</taxon>
    </lineage>
</organism>
<reference evidence="4 5" key="1">
    <citation type="submission" date="2019-09" db="EMBL/GenBank/DDBJ databases">
        <title>Complete genome sequence of Arachidicoccus sp. B3-10 isolated from apple orchard soil.</title>
        <authorList>
            <person name="Kim H.S."/>
            <person name="Han K.-I."/>
            <person name="Suh M.K."/>
            <person name="Lee K.C."/>
            <person name="Eom M.K."/>
            <person name="Kim J.-S."/>
            <person name="Kang S.W."/>
            <person name="Sin Y."/>
            <person name="Lee J.-S."/>
        </authorList>
    </citation>
    <scope>NUCLEOTIDE SEQUENCE [LARGE SCALE GENOMIC DNA]</scope>
    <source>
        <strain evidence="4 5">B3-10</strain>
    </source>
</reference>
<keyword evidence="2" id="KW-0012">Acyltransferase</keyword>
<keyword evidence="1 4" id="KW-0808">Transferase</keyword>
<evidence type="ECO:0000256" key="2">
    <source>
        <dbReference type="ARBA" id="ARBA00023315"/>
    </source>
</evidence>
<evidence type="ECO:0000259" key="3">
    <source>
        <dbReference type="PROSITE" id="PS51186"/>
    </source>
</evidence>
<dbReference type="RefSeq" id="WP_131331388.1">
    <property type="nucleotide sequence ID" value="NZ_CP044016.1"/>
</dbReference>
<dbReference type="PROSITE" id="PS51186">
    <property type="entry name" value="GNAT"/>
    <property type="match status" value="1"/>
</dbReference>
<feature type="domain" description="N-acetyltransferase" evidence="3">
    <location>
        <begin position="2"/>
        <end position="149"/>
    </location>
</feature>
<accession>A0A5P2G3L4</accession>
<keyword evidence="5" id="KW-1185">Reference proteome</keyword>
<name>A0A5P2G3L4_9BACT</name>
<evidence type="ECO:0000313" key="5">
    <source>
        <dbReference type="Proteomes" id="UP000292424"/>
    </source>
</evidence>
<dbReference type="PANTHER" id="PTHR43877">
    <property type="entry name" value="AMINOALKYLPHOSPHONATE N-ACETYLTRANSFERASE-RELATED-RELATED"/>
    <property type="match status" value="1"/>
</dbReference>
<dbReference type="EMBL" id="CP044016">
    <property type="protein sequence ID" value="QES90406.1"/>
    <property type="molecule type" value="Genomic_DNA"/>
</dbReference>
<dbReference type="InterPro" id="IPR000182">
    <property type="entry name" value="GNAT_dom"/>
</dbReference>
<dbReference type="Gene3D" id="3.40.630.30">
    <property type="match status" value="1"/>
</dbReference>
<proteinExistence type="predicted"/>
<dbReference type="PANTHER" id="PTHR43877:SF2">
    <property type="entry name" value="AMINOALKYLPHOSPHONATE N-ACETYLTRANSFERASE-RELATED"/>
    <property type="match status" value="1"/>
</dbReference>
<dbReference type="OrthoDB" id="9803233at2"/>
<dbReference type="InterPro" id="IPR050832">
    <property type="entry name" value="Bact_Acetyltransf"/>
</dbReference>
<gene>
    <name evidence="4" type="ORF">E0W69_017685</name>
</gene>
<dbReference type="CDD" id="cd04301">
    <property type="entry name" value="NAT_SF"/>
    <property type="match status" value="1"/>
</dbReference>
<dbReference type="SUPFAM" id="SSF55729">
    <property type="entry name" value="Acyl-CoA N-acyltransferases (Nat)"/>
    <property type="match status" value="1"/>
</dbReference>
<dbReference type="Pfam" id="PF00583">
    <property type="entry name" value="Acetyltransf_1"/>
    <property type="match status" value="1"/>
</dbReference>
<dbReference type="GO" id="GO:0016747">
    <property type="term" value="F:acyltransferase activity, transferring groups other than amino-acyl groups"/>
    <property type="evidence" value="ECO:0007669"/>
    <property type="project" value="InterPro"/>
</dbReference>
<dbReference type="AlphaFoldDB" id="A0A5P2G3L4"/>
<protein>
    <submittedName>
        <fullName evidence="4">GNAT family N-acetyltransferase</fullName>
    </submittedName>
</protein>
<dbReference type="InterPro" id="IPR016181">
    <property type="entry name" value="Acyl_CoA_acyltransferase"/>
</dbReference>